<dbReference type="OrthoDB" id="145169at2759"/>
<accession>A0A081A4Z3</accession>
<gene>
    <name evidence="2" type="ORF">F444_10144</name>
</gene>
<sequence>METTRAHGKRKRDYSDDENDDEGDLLAFLDDQYHHEQKYVAVAADSVNCLGPCGEISLKHPLHSGPKPSLELVQQNSKHESNTTMDNFDALLLQQKIERKREQDRLRQRRFREKTASLQMGNPLYQHDNESECELIPGEQQELRACSPDETITEQSFAFNHELTPTQRVEWLSRLRKALGPDGLDECVCTVCDRLVIRNDTIPVMSENEEANVIERRIGLADTCTPLLAHELPPAPISGERQFEVRRSD</sequence>
<feature type="compositionally biased region" description="Basic residues" evidence="1">
    <location>
        <begin position="1"/>
        <end position="12"/>
    </location>
</feature>
<reference evidence="2 3" key="1">
    <citation type="submission" date="2013-11" db="EMBL/GenBank/DDBJ databases">
        <title>The Genome Sequence of Phytophthora parasitica P1976.</title>
        <authorList>
            <consortium name="The Broad Institute Genomics Platform"/>
            <person name="Russ C."/>
            <person name="Tyler B."/>
            <person name="Panabieres F."/>
            <person name="Shan W."/>
            <person name="Tripathy S."/>
            <person name="Grunwald N."/>
            <person name="Machado M."/>
            <person name="Johnson C.S."/>
            <person name="Walker B."/>
            <person name="Young S."/>
            <person name="Zeng Q."/>
            <person name="Gargeya S."/>
            <person name="Fitzgerald M."/>
            <person name="Haas B."/>
            <person name="Abouelleil A."/>
            <person name="Allen A.W."/>
            <person name="Alvarado L."/>
            <person name="Arachchi H.M."/>
            <person name="Berlin A.M."/>
            <person name="Chapman S.B."/>
            <person name="Gainer-Dewar J."/>
            <person name="Goldberg J."/>
            <person name="Griggs A."/>
            <person name="Gujja S."/>
            <person name="Hansen M."/>
            <person name="Howarth C."/>
            <person name="Imamovic A."/>
            <person name="Ireland A."/>
            <person name="Larimer J."/>
            <person name="McCowan C."/>
            <person name="Murphy C."/>
            <person name="Pearson M."/>
            <person name="Poon T.W."/>
            <person name="Priest M."/>
            <person name="Roberts A."/>
            <person name="Saif S."/>
            <person name="Shea T."/>
            <person name="Sisk P."/>
            <person name="Sykes S."/>
            <person name="Wortman J."/>
            <person name="Nusbaum C."/>
            <person name="Birren B."/>
        </authorList>
    </citation>
    <scope>NUCLEOTIDE SEQUENCE [LARGE SCALE GENOMIC DNA]</scope>
    <source>
        <strain evidence="2 3">P1976</strain>
    </source>
</reference>
<name>A0A081A4Z3_PHYNI</name>
<evidence type="ECO:0000313" key="2">
    <source>
        <dbReference type="EMBL" id="ETO73954.1"/>
    </source>
</evidence>
<dbReference type="AlphaFoldDB" id="A0A081A4Z3"/>
<protein>
    <submittedName>
        <fullName evidence="2">Uncharacterized protein</fullName>
    </submittedName>
</protein>
<comment type="caution">
    <text evidence="2">The sequence shown here is derived from an EMBL/GenBank/DDBJ whole genome shotgun (WGS) entry which is preliminary data.</text>
</comment>
<evidence type="ECO:0000313" key="3">
    <source>
        <dbReference type="Proteomes" id="UP000028582"/>
    </source>
</evidence>
<organism evidence="2 3">
    <name type="scientific">Phytophthora nicotianae P1976</name>
    <dbReference type="NCBI Taxonomy" id="1317066"/>
    <lineage>
        <taxon>Eukaryota</taxon>
        <taxon>Sar</taxon>
        <taxon>Stramenopiles</taxon>
        <taxon>Oomycota</taxon>
        <taxon>Peronosporomycetes</taxon>
        <taxon>Peronosporales</taxon>
        <taxon>Peronosporaceae</taxon>
        <taxon>Phytophthora</taxon>
    </lineage>
</organism>
<evidence type="ECO:0000256" key="1">
    <source>
        <dbReference type="SAM" id="MobiDB-lite"/>
    </source>
</evidence>
<proteinExistence type="predicted"/>
<dbReference type="Proteomes" id="UP000028582">
    <property type="component" value="Unassembled WGS sequence"/>
</dbReference>
<dbReference type="EMBL" id="ANJA01001835">
    <property type="protein sequence ID" value="ETO73954.1"/>
    <property type="molecule type" value="Genomic_DNA"/>
</dbReference>
<feature type="region of interest" description="Disordered" evidence="1">
    <location>
        <begin position="1"/>
        <end position="23"/>
    </location>
</feature>